<dbReference type="GO" id="GO:0016706">
    <property type="term" value="F:2-oxoglutarate-dependent dioxygenase activity"/>
    <property type="evidence" value="ECO:0007669"/>
    <property type="project" value="TreeGrafter"/>
</dbReference>
<dbReference type="PANTHER" id="PTHR12480">
    <property type="entry name" value="ARGININE DEMETHYLASE AND LYSYL-HYDROXYLASE JMJD"/>
    <property type="match status" value="1"/>
</dbReference>
<accession>A0A1D1W5R3</accession>
<dbReference type="SUPFAM" id="SSF51197">
    <property type="entry name" value="Clavaminate synthase-like"/>
    <property type="match status" value="1"/>
</dbReference>
<dbReference type="InterPro" id="IPR041667">
    <property type="entry name" value="Cupin_8"/>
</dbReference>
<comment type="similarity">
    <text evidence="1">Belongs to the JMJD6 family.</text>
</comment>
<evidence type="ECO:0000313" key="6">
    <source>
        <dbReference type="Proteomes" id="UP000186922"/>
    </source>
</evidence>
<evidence type="ECO:0000256" key="2">
    <source>
        <dbReference type="ARBA" id="ARBA00047762"/>
    </source>
</evidence>
<gene>
    <name evidence="5" type="primary">RvY_17895-1</name>
    <name evidence="5" type="synonym">RvY_17895.1</name>
    <name evidence="5" type="ORF">RvY_17895</name>
</gene>
<dbReference type="SMART" id="SM00558">
    <property type="entry name" value="JmjC"/>
    <property type="match status" value="1"/>
</dbReference>
<feature type="domain" description="JmjC" evidence="4">
    <location>
        <begin position="114"/>
        <end position="266"/>
    </location>
</feature>
<dbReference type="Proteomes" id="UP000186922">
    <property type="component" value="Unassembled WGS sequence"/>
</dbReference>
<evidence type="ECO:0000313" key="5">
    <source>
        <dbReference type="EMBL" id="GAV08163.1"/>
    </source>
</evidence>
<sequence>MAKKTVARLSPESCSYADFYEGYLQRNEPCVFTKELTEDWPCGKEWTLPTGECDLDKLSSLYGECDVPVTDCDSQGGYGEAQTSTEKLRDFLNYMRKPASERTSCRYLKDWHFYRSFPESKVYSVPEYFSSDWLNNYCDGRFDAVNKDYRFVYFGPAASWTPLHVDVLQSFSWSANVCGRKKWILFRPGEEKKLFAKFGTNLTDISEVDLSDVEHSVVVQEAGEVIFVPSSWYHQVHNIGDCLSINHNWINAVNVDKVHSFLLTSLENVKKELTGGWNVFESAEEFEERCQKIMKADCGMDLAEFADMFNMASQKKLAHQESDLLFKYMFL</sequence>
<protein>
    <recommendedName>
        <fullName evidence="3">Jumonji domain-containing protein 4</fullName>
    </recommendedName>
</protein>
<comment type="caution">
    <text evidence="5">The sequence shown here is derived from an EMBL/GenBank/DDBJ whole genome shotgun (WGS) entry which is preliminary data.</text>
</comment>
<name>A0A1D1W5R3_RAMVA</name>
<dbReference type="STRING" id="947166.A0A1D1W5R3"/>
<dbReference type="AlphaFoldDB" id="A0A1D1W5R3"/>
<comment type="catalytic activity">
    <reaction evidence="2">
        <text>L-lysyl-[protein] + 2-oxoglutarate + O2 = 4-hydroxy-L-lysyl-[protein] + succinate + CO2</text>
        <dbReference type="Rhea" id="RHEA:57156"/>
        <dbReference type="Rhea" id="RHEA-COMP:9752"/>
        <dbReference type="Rhea" id="RHEA-COMP:15084"/>
        <dbReference type="ChEBI" id="CHEBI:15379"/>
        <dbReference type="ChEBI" id="CHEBI:16526"/>
        <dbReference type="ChEBI" id="CHEBI:16810"/>
        <dbReference type="ChEBI" id="CHEBI:29969"/>
        <dbReference type="ChEBI" id="CHEBI:30031"/>
        <dbReference type="ChEBI" id="CHEBI:141495"/>
    </reaction>
</comment>
<evidence type="ECO:0000256" key="1">
    <source>
        <dbReference type="ARBA" id="ARBA00038068"/>
    </source>
</evidence>
<dbReference type="EMBL" id="BDGG01000017">
    <property type="protein sequence ID" value="GAV08163.1"/>
    <property type="molecule type" value="Genomic_DNA"/>
</dbReference>
<evidence type="ECO:0000256" key="3">
    <source>
        <dbReference type="ARBA" id="ARBA00082904"/>
    </source>
</evidence>
<dbReference type="PANTHER" id="PTHR12480:SF6">
    <property type="entry name" value="2-OXOGLUTARATE AND IRON-DEPENDENT OXYGENASE JMJD4"/>
    <property type="match status" value="1"/>
</dbReference>
<evidence type="ECO:0000259" key="4">
    <source>
        <dbReference type="PROSITE" id="PS51184"/>
    </source>
</evidence>
<dbReference type="OrthoDB" id="203487at2759"/>
<dbReference type="Pfam" id="PF13621">
    <property type="entry name" value="Cupin_8"/>
    <property type="match status" value="1"/>
</dbReference>
<reference evidence="5 6" key="1">
    <citation type="journal article" date="2016" name="Nat. Commun.">
        <title>Extremotolerant tardigrade genome and improved radiotolerance of human cultured cells by tardigrade-unique protein.</title>
        <authorList>
            <person name="Hashimoto T."/>
            <person name="Horikawa D.D."/>
            <person name="Saito Y."/>
            <person name="Kuwahara H."/>
            <person name="Kozuka-Hata H."/>
            <person name="Shin-I T."/>
            <person name="Minakuchi Y."/>
            <person name="Ohishi K."/>
            <person name="Motoyama A."/>
            <person name="Aizu T."/>
            <person name="Enomoto A."/>
            <person name="Kondo K."/>
            <person name="Tanaka S."/>
            <person name="Hara Y."/>
            <person name="Koshikawa S."/>
            <person name="Sagara H."/>
            <person name="Miura T."/>
            <person name="Yokobori S."/>
            <person name="Miyagawa K."/>
            <person name="Suzuki Y."/>
            <person name="Kubo T."/>
            <person name="Oyama M."/>
            <person name="Kohara Y."/>
            <person name="Fujiyama A."/>
            <person name="Arakawa K."/>
            <person name="Katayama T."/>
            <person name="Toyoda A."/>
            <person name="Kunieda T."/>
        </authorList>
    </citation>
    <scope>NUCLEOTIDE SEQUENCE [LARGE SCALE GENOMIC DNA]</scope>
    <source>
        <strain evidence="5 6">YOKOZUNA-1</strain>
    </source>
</reference>
<dbReference type="PROSITE" id="PS51184">
    <property type="entry name" value="JMJC"/>
    <property type="match status" value="1"/>
</dbReference>
<dbReference type="GO" id="GO:0005737">
    <property type="term" value="C:cytoplasm"/>
    <property type="evidence" value="ECO:0007669"/>
    <property type="project" value="TreeGrafter"/>
</dbReference>
<proteinExistence type="inferred from homology"/>
<dbReference type="InterPro" id="IPR003347">
    <property type="entry name" value="JmjC_dom"/>
</dbReference>
<keyword evidence="6" id="KW-1185">Reference proteome</keyword>
<dbReference type="GO" id="GO:0043565">
    <property type="term" value="F:sequence-specific DNA binding"/>
    <property type="evidence" value="ECO:0007669"/>
    <property type="project" value="TreeGrafter"/>
</dbReference>
<dbReference type="Gene3D" id="2.60.120.650">
    <property type="entry name" value="Cupin"/>
    <property type="match status" value="1"/>
</dbReference>
<dbReference type="GO" id="GO:0045905">
    <property type="term" value="P:positive regulation of translational termination"/>
    <property type="evidence" value="ECO:0007669"/>
    <property type="project" value="TreeGrafter"/>
</dbReference>
<dbReference type="GO" id="GO:0005634">
    <property type="term" value="C:nucleus"/>
    <property type="evidence" value="ECO:0007669"/>
    <property type="project" value="TreeGrafter"/>
</dbReference>
<dbReference type="InterPro" id="IPR050910">
    <property type="entry name" value="JMJD6_ArgDemeth/LysHydrox"/>
</dbReference>
<organism evidence="5 6">
    <name type="scientific">Ramazzottius varieornatus</name>
    <name type="common">Water bear</name>
    <name type="synonym">Tardigrade</name>
    <dbReference type="NCBI Taxonomy" id="947166"/>
    <lineage>
        <taxon>Eukaryota</taxon>
        <taxon>Metazoa</taxon>
        <taxon>Ecdysozoa</taxon>
        <taxon>Tardigrada</taxon>
        <taxon>Eutardigrada</taxon>
        <taxon>Parachela</taxon>
        <taxon>Hypsibioidea</taxon>
        <taxon>Ramazzottiidae</taxon>
        <taxon>Ramazzottius</taxon>
    </lineage>
</organism>